<organism evidence="1 2">
    <name type="scientific">Oedothorax gibbosus</name>
    <dbReference type="NCBI Taxonomy" id="931172"/>
    <lineage>
        <taxon>Eukaryota</taxon>
        <taxon>Metazoa</taxon>
        <taxon>Ecdysozoa</taxon>
        <taxon>Arthropoda</taxon>
        <taxon>Chelicerata</taxon>
        <taxon>Arachnida</taxon>
        <taxon>Araneae</taxon>
        <taxon>Araneomorphae</taxon>
        <taxon>Entelegynae</taxon>
        <taxon>Araneoidea</taxon>
        <taxon>Linyphiidae</taxon>
        <taxon>Erigoninae</taxon>
        <taxon>Oedothorax</taxon>
    </lineage>
</organism>
<evidence type="ECO:0000313" key="1">
    <source>
        <dbReference type="EMBL" id="KAG8192710.1"/>
    </source>
</evidence>
<evidence type="ECO:0000313" key="2">
    <source>
        <dbReference type="Proteomes" id="UP000827092"/>
    </source>
</evidence>
<dbReference type="EMBL" id="JAFNEN010000136">
    <property type="protein sequence ID" value="KAG8192710.1"/>
    <property type="molecule type" value="Genomic_DNA"/>
</dbReference>
<sequence length="72" mass="8290">MDLRWQAVESAVVVAFGQNLALMQQLGFGILRVMRVQMNGHLLVWSLRLLCVWQLVNLRAMNSHVREVVKSE</sequence>
<accession>A0AAV6V9V4</accession>
<keyword evidence="2" id="KW-1185">Reference proteome</keyword>
<name>A0AAV6V9V4_9ARAC</name>
<gene>
    <name evidence="1" type="ORF">JTE90_009733</name>
</gene>
<reference evidence="1 2" key="1">
    <citation type="journal article" date="2022" name="Nat. Ecol. Evol.">
        <title>A masculinizing supergene underlies an exaggerated male reproductive morph in a spider.</title>
        <authorList>
            <person name="Hendrickx F."/>
            <person name="De Corte Z."/>
            <person name="Sonet G."/>
            <person name="Van Belleghem S.M."/>
            <person name="Kostlbacher S."/>
            <person name="Vangestel C."/>
        </authorList>
    </citation>
    <scope>NUCLEOTIDE SEQUENCE [LARGE SCALE GENOMIC DNA]</scope>
    <source>
        <strain evidence="1">W744_W776</strain>
    </source>
</reference>
<protein>
    <submittedName>
        <fullName evidence="1">Uncharacterized protein</fullName>
    </submittedName>
</protein>
<comment type="caution">
    <text evidence="1">The sequence shown here is derived from an EMBL/GenBank/DDBJ whole genome shotgun (WGS) entry which is preliminary data.</text>
</comment>
<dbReference type="AlphaFoldDB" id="A0AAV6V9V4"/>
<dbReference type="Proteomes" id="UP000827092">
    <property type="component" value="Unassembled WGS sequence"/>
</dbReference>
<proteinExistence type="predicted"/>